<evidence type="ECO:0000313" key="3">
    <source>
        <dbReference type="Proteomes" id="UP000053676"/>
    </source>
</evidence>
<keyword evidence="1" id="KW-0175">Coiled coil</keyword>
<dbReference type="Proteomes" id="UP000053676">
    <property type="component" value="Unassembled WGS sequence"/>
</dbReference>
<feature type="coiled-coil region" evidence="1">
    <location>
        <begin position="57"/>
        <end position="112"/>
    </location>
</feature>
<reference evidence="3" key="1">
    <citation type="journal article" date="2014" name="Nat. Genet.">
        <title>Genome of the human hookworm Necator americanus.</title>
        <authorList>
            <person name="Tang Y.T."/>
            <person name="Gao X."/>
            <person name="Rosa B.A."/>
            <person name="Abubucker S."/>
            <person name="Hallsworth-Pepin K."/>
            <person name="Martin J."/>
            <person name="Tyagi R."/>
            <person name="Heizer E."/>
            <person name="Zhang X."/>
            <person name="Bhonagiri-Palsikar V."/>
            <person name="Minx P."/>
            <person name="Warren W.C."/>
            <person name="Wang Q."/>
            <person name="Zhan B."/>
            <person name="Hotez P.J."/>
            <person name="Sternberg P.W."/>
            <person name="Dougall A."/>
            <person name="Gaze S.T."/>
            <person name="Mulvenna J."/>
            <person name="Sotillo J."/>
            <person name="Ranganathan S."/>
            <person name="Rabelo E.M."/>
            <person name="Wilson R.K."/>
            <person name="Felgner P.L."/>
            <person name="Bethony J."/>
            <person name="Hawdon J.M."/>
            <person name="Gasser R.B."/>
            <person name="Loukas A."/>
            <person name="Mitreva M."/>
        </authorList>
    </citation>
    <scope>NUCLEOTIDE SEQUENCE [LARGE SCALE GENOMIC DNA]</scope>
</reference>
<dbReference type="KEGG" id="nai:NECAME_19146"/>
<dbReference type="AlphaFoldDB" id="W2ST51"/>
<gene>
    <name evidence="2" type="ORF">NECAME_19146</name>
</gene>
<accession>W2ST51</accession>
<protein>
    <submittedName>
        <fullName evidence="2">Uncharacterized protein</fullName>
    </submittedName>
</protein>
<organism evidence="2 3">
    <name type="scientific">Necator americanus</name>
    <name type="common">Human hookworm</name>
    <dbReference type="NCBI Taxonomy" id="51031"/>
    <lineage>
        <taxon>Eukaryota</taxon>
        <taxon>Metazoa</taxon>
        <taxon>Ecdysozoa</taxon>
        <taxon>Nematoda</taxon>
        <taxon>Chromadorea</taxon>
        <taxon>Rhabditida</taxon>
        <taxon>Rhabditina</taxon>
        <taxon>Rhabditomorpha</taxon>
        <taxon>Strongyloidea</taxon>
        <taxon>Ancylostomatidae</taxon>
        <taxon>Bunostominae</taxon>
        <taxon>Necator</taxon>
    </lineage>
</organism>
<sequence length="128" mass="14734">MAKVSELHEKNKLLEEKLASTFQEMTANETALHQEQEKSSELYRAHSEEVRTLSICLEDARRTISDVEERLSETESDLAHSKTVVDDLRKTTEEKSAEVERLRRELLKYKGAENVQVKNSASFLLVLE</sequence>
<evidence type="ECO:0000256" key="1">
    <source>
        <dbReference type="SAM" id="Coils"/>
    </source>
</evidence>
<dbReference type="OrthoDB" id="5941342at2759"/>
<keyword evidence="3" id="KW-1185">Reference proteome</keyword>
<proteinExistence type="predicted"/>
<evidence type="ECO:0000313" key="2">
    <source>
        <dbReference type="EMBL" id="ETN71867.1"/>
    </source>
</evidence>
<dbReference type="EMBL" id="KI666629">
    <property type="protein sequence ID" value="ETN71867.1"/>
    <property type="molecule type" value="Genomic_DNA"/>
</dbReference>
<feature type="non-terminal residue" evidence="2">
    <location>
        <position position="128"/>
    </location>
</feature>
<name>W2ST51_NECAM</name>